<dbReference type="SUPFAM" id="SSF51230">
    <property type="entry name" value="Single hybrid motif"/>
    <property type="match status" value="1"/>
</dbReference>
<feature type="non-terminal residue" evidence="2">
    <location>
        <position position="1"/>
    </location>
</feature>
<gene>
    <name evidence="2" type="ORF">S01H4_09463</name>
</gene>
<dbReference type="InterPro" id="IPR011053">
    <property type="entry name" value="Single_hybrid_motif"/>
</dbReference>
<dbReference type="Gene3D" id="2.40.50.100">
    <property type="match status" value="1"/>
</dbReference>
<accession>X0YK59</accession>
<dbReference type="EMBL" id="BART01003424">
    <property type="protein sequence ID" value="GAG56494.1"/>
    <property type="molecule type" value="Genomic_DNA"/>
</dbReference>
<comment type="caution">
    <text evidence="2">The sequence shown here is derived from an EMBL/GenBank/DDBJ whole genome shotgun (WGS) entry which is preliminary data.</text>
</comment>
<evidence type="ECO:0000259" key="1">
    <source>
        <dbReference type="Pfam" id="PF00364"/>
    </source>
</evidence>
<feature type="domain" description="Lipoyl-binding" evidence="1">
    <location>
        <begin position="1"/>
        <end position="34"/>
    </location>
</feature>
<proteinExistence type="predicted"/>
<reference evidence="2" key="1">
    <citation type="journal article" date="2014" name="Front. Microbiol.">
        <title>High frequency of phylogenetically diverse reductive dehalogenase-homologous genes in deep subseafloor sedimentary metagenomes.</title>
        <authorList>
            <person name="Kawai M."/>
            <person name="Futagami T."/>
            <person name="Toyoda A."/>
            <person name="Takaki Y."/>
            <person name="Nishi S."/>
            <person name="Hori S."/>
            <person name="Arai W."/>
            <person name="Tsubouchi T."/>
            <person name="Morono Y."/>
            <person name="Uchiyama I."/>
            <person name="Ito T."/>
            <person name="Fujiyama A."/>
            <person name="Inagaki F."/>
            <person name="Takami H."/>
        </authorList>
    </citation>
    <scope>NUCLEOTIDE SEQUENCE</scope>
    <source>
        <strain evidence="2">Expedition CK06-06</strain>
    </source>
</reference>
<organism evidence="2">
    <name type="scientific">marine sediment metagenome</name>
    <dbReference type="NCBI Taxonomy" id="412755"/>
    <lineage>
        <taxon>unclassified sequences</taxon>
        <taxon>metagenomes</taxon>
        <taxon>ecological metagenomes</taxon>
    </lineage>
</organism>
<sequence>KLMNKINSEYDGQIKDILVSNEDAVEFDQTLMIIKRDKK</sequence>
<protein>
    <recommendedName>
        <fullName evidence="1">Lipoyl-binding domain-containing protein</fullName>
    </recommendedName>
</protein>
<dbReference type="InterPro" id="IPR000089">
    <property type="entry name" value="Biotin_lipoyl"/>
</dbReference>
<dbReference type="AlphaFoldDB" id="X0YK59"/>
<dbReference type="Pfam" id="PF00364">
    <property type="entry name" value="Biotin_lipoyl"/>
    <property type="match status" value="1"/>
</dbReference>
<name>X0YK59_9ZZZZ</name>
<evidence type="ECO:0000313" key="2">
    <source>
        <dbReference type="EMBL" id="GAG56494.1"/>
    </source>
</evidence>